<dbReference type="KEGG" id="dca:Desca_2153"/>
<dbReference type="PANTHER" id="PTHR31377:SF0">
    <property type="entry name" value="AGMATINE DEIMINASE-RELATED"/>
    <property type="match status" value="1"/>
</dbReference>
<dbReference type="EMBL" id="CP002736">
    <property type="protein sequence ID" value="AEF94992.1"/>
    <property type="molecule type" value="Genomic_DNA"/>
</dbReference>
<keyword evidence="1 2" id="KW-0378">Hydrolase</keyword>
<dbReference type="Gene3D" id="3.75.10.10">
    <property type="entry name" value="L-arginine/glycine Amidinotransferase, Chain A"/>
    <property type="match status" value="1"/>
</dbReference>
<gene>
    <name evidence="2" type="ordered locus">Desca_2153</name>
</gene>
<accession>F6BA23</accession>
<dbReference type="GO" id="GO:0004668">
    <property type="term" value="F:protein-arginine deiminase activity"/>
    <property type="evidence" value="ECO:0007669"/>
    <property type="project" value="InterPro"/>
</dbReference>
<dbReference type="STRING" id="868595.Desca_2153"/>
<dbReference type="eggNOG" id="COG2957">
    <property type="taxonomic scope" value="Bacteria"/>
</dbReference>
<dbReference type="SUPFAM" id="SSF55909">
    <property type="entry name" value="Pentein"/>
    <property type="match status" value="1"/>
</dbReference>
<proteinExistence type="predicted"/>
<evidence type="ECO:0000313" key="3">
    <source>
        <dbReference type="Proteomes" id="UP000009226"/>
    </source>
</evidence>
<evidence type="ECO:0000256" key="1">
    <source>
        <dbReference type="ARBA" id="ARBA00022801"/>
    </source>
</evidence>
<dbReference type="EC" id="3.5.3.12" evidence="2"/>
<dbReference type="HOGENOM" id="CLU_037682_0_0_9"/>
<sequence>MKRPYSFIILTFVGLLVILAAREFNHRVYRKAENLRPKTPAAAAYTFPGEFDRQQAIWLQWPSEIYNGDRPVYPVTINIIKALDPYIRVNLMVRSQEEVNQIKNLLKNSGCTGHNLHYYIINHMSIWTRDVGPIFVKGPQNKLHVVDFGFNNYSRGGNPDYIAVESQVDRLAAEQLNLPVIKANLISEGGAIESNGRGTIMVTESVVLRRNPQMSKEQIEKEYKRVLGVKKVIWLKKGLAEDDHITTGHINEIARFANPHTILLAQILPADRYTNAISQESYRRMEENYQILRDATDQDGKPFRIIRIPMPPTLYGEADETGQIPVRSYLNYAVTNGAVLMQTYWQPGRSDILKTTESQVKDTLQQVFPGRRIIGINAENVNRWGGGIHCITQHMPD</sequence>
<organism evidence="2 3">
    <name type="scientific">Desulfotomaculum nigrificans (strain DSM 14880 / VKM B-2319 / CO-1-SRB)</name>
    <name type="common">Desulfotomaculum carboxydivorans</name>
    <dbReference type="NCBI Taxonomy" id="868595"/>
    <lineage>
        <taxon>Bacteria</taxon>
        <taxon>Bacillati</taxon>
        <taxon>Bacillota</taxon>
        <taxon>Clostridia</taxon>
        <taxon>Eubacteriales</taxon>
        <taxon>Desulfotomaculaceae</taxon>
        <taxon>Desulfotomaculum</taxon>
    </lineage>
</organism>
<name>F6BA23_DESCC</name>
<evidence type="ECO:0000313" key="2">
    <source>
        <dbReference type="EMBL" id="AEF94992.1"/>
    </source>
</evidence>
<keyword evidence="3" id="KW-1185">Reference proteome</keyword>
<dbReference type="InterPro" id="IPR007466">
    <property type="entry name" value="Peptidyl-Arg-deiminase_porph"/>
</dbReference>
<protein>
    <submittedName>
        <fullName evidence="2">Agmatine deiminase</fullName>
        <ecNumber evidence="2">3.5.3.12</ecNumber>
    </submittedName>
</protein>
<dbReference type="Pfam" id="PF04371">
    <property type="entry name" value="PAD_porph"/>
    <property type="match status" value="1"/>
</dbReference>
<dbReference type="PANTHER" id="PTHR31377">
    <property type="entry name" value="AGMATINE DEIMINASE-RELATED"/>
    <property type="match status" value="1"/>
</dbReference>
<dbReference type="AlphaFoldDB" id="F6BA23"/>
<dbReference type="GO" id="GO:0009446">
    <property type="term" value="P:putrescine biosynthetic process"/>
    <property type="evidence" value="ECO:0007669"/>
    <property type="project" value="InterPro"/>
</dbReference>
<dbReference type="RefSeq" id="WP_003543084.1">
    <property type="nucleotide sequence ID" value="NC_015565.1"/>
</dbReference>
<reference evidence="2 3" key="1">
    <citation type="submission" date="2011-05" db="EMBL/GenBank/DDBJ databases">
        <title>Complete sequence of Desulfotomaculum carboxydivorans CO-1-SRB.</title>
        <authorList>
            <consortium name="US DOE Joint Genome Institute"/>
            <person name="Lucas S."/>
            <person name="Han J."/>
            <person name="Lapidus A."/>
            <person name="Cheng J.-F."/>
            <person name="Goodwin L."/>
            <person name="Pitluck S."/>
            <person name="Peters L."/>
            <person name="Mikhailova N."/>
            <person name="Lu M."/>
            <person name="Han C."/>
            <person name="Tapia R."/>
            <person name="Land M."/>
            <person name="Hauser L."/>
            <person name="Kyrpides N."/>
            <person name="Ivanova N."/>
            <person name="Pagani I."/>
            <person name="Stams A."/>
            <person name="Plugge C."/>
            <person name="Muyzer G."/>
            <person name="Kuever J."/>
            <person name="Parshina S."/>
            <person name="Ivanova A."/>
            <person name="Nazina T."/>
            <person name="Woyke T."/>
        </authorList>
    </citation>
    <scope>NUCLEOTIDE SEQUENCE [LARGE SCALE GENOMIC DNA]</scope>
    <source>
        <strain evidence="3">DSM 14880 / VKM B-2319 / CO-1-SRB</strain>
    </source>
</reference>
<dbReference type="GO" id="GO:0047632">
    <property type="term" value="F:agmatine deiminase activity"/>
    <property type="evidence" value="ECO:0007669"/>
    <property type="project" value="UniProtKB-EC"/>
</dbReference>
<dbReference type="Proteomes" id="UP000009226">
    <property type="component" value="Chromosome"/>
</dbReference>